<dbReference type="Proteomes" id="UP000605846">
    <property type="component" value="Unassembled WGS sequence"/>
</dbReference>
<dbReference type="PANTHER" id="PTHR12042:SF21">
    <property type="entry name" value="ALPHA1,4-GALACTOSYLTRANSFERASE 1-RELATED"/>
    <property type="match status" value="1"/>
</dbReference>
<proteinExistence type="inferred from homology"/>
<name>A0A8H7BJ43_9FUNG</name>
<accession>A0A8H7BJ43</accession>
<dbReference type="InterPro" id="IPR007577">
    <property type="entry name" value="GlycoTrfase_DXD_sugar-bd_CS"/>
</dbReference>
<dbReference type="EMBL" id="JABAYA010000368">
    <property type="protein sequence ID" value="KAF7720783.1"/>
    <property type="molecule type" value="Genomic_DNA"/>
</dbReference>
<sequence length="438" mass="50741">MQSLLIDTLTASFTLHISQISTNLWLFSKSVLHQNLPNDQLYRDTSHAKTMISTIRKWKKLCLPKLPVLGSKHVITKCLIAAGLFGLIGFFAICKIDFNAHTTLRLWISPVDNQPPDSLSSCFSEAANELLIPRAEIVPSVPVTESYVCYDFASSLRPNPIETNASAKYHTFWFMKDNEPFSQNDLDILRSFYVTQNRTNTELTVWILREDEQGLVSSPAWQTVIKHSAKGQIKYKVVDFKQLVSDTPFASFFDPWQRNAYAGLDGLLRLLVLYQHGGVWFDLNTLFVRDMSPLFFHQDWITQGDCHTSTSGNPFDTVLLQFRRRSPYLCEMLHEAAKQINKDRTDASKYSFGSELYYRTYRKLLKHHVQVWSLLPWCFTNPSECYSENSLPRATSNKEYETHRLQQVFAYRLHGQWQTKRGSIFNDLVNSHRKQIDW</sequence>
<dbReference type="PANTHER" id="PTHR12042">
    <property type="entry name" value="LACTOSYLCERAMIDE 4-ALPHA-GALACTOSYLTRANSFERASE ALPHA- 1,4-GALACTOSYLTRANSFERASE"/>
    <property type="match status" value="1"/>
</dbReference>
<dbReference type="InterPro" id="IPR051981">
    <property type="entry name" value="Glycosyltransf_32"/>
</dbReference>
<dbReference type="GO" id="GO:0016020">
    <property type="term" value="C:membrane"/>
    <property type="evidence" value="ECO:0007669"/>
    <property type="project" value="GOC"/>
</dbReference>
<evidence type="ECO:0000313" key="2">
    <source>
        <dbReference type="EMBL" id="KAF7720783.1"/>
    </source>
</evidence>
<keyword evidence="3" id="KW-1185">Reference proteome</keyword>
<dbReference type="OrthoDB" id="409543at2759"/>
<dbReference type="AlphaFoldDB" id="A0A8H7BJ43"/>
<dbReference type="InterPro" id="IPR029044">
    <property type="entry name" value="Nucleotide-diphossugar_trans"/>
</dbReference>
<dbReference type="Pfam" id="PF04488">
    <property type="entry name" value="Gly_transf_sug"/>
    <property type="match status" value="1"/>
</dbReference>
<protein>
    <submittedName>
        <fullName evidence="2">Uncharacterized protein</fullName>
    </submittedName>
</protein>
<dbReference type="Gene3D" id="3.90.550.20">
    <property type="match status" value="1"/>
</dbReference>
<evidence type="ECO:0000256" key="1">
    <source>
        <dbReference type="ARBA" id="ARBA00009003"/>
    </source>
</evidence>
<evidence type="ECO:0000313" key="3">
    <source>
        <dbReference type="Proteomes" id="UP000605846"/>
    </source>
</evidence>
<comment type="similarity">
    <text evidence="1">Belongs to the glycosyltransferase 32 family.</text>
</comment>
<gene>
    <name evidence="2" type="ORF">EC973_006085</name>
</gene>
<dbReference type="GO" id="GO:0006688">
    <property type="term" value="P:glycosphingolipid biosynthetic process"/>
    <property type="evidence" value="ECO:0007669"/>
    <property type="project" value="TreeGrafter"/>
</dbReference>
<dbReference type="GO" id="GO:0016758">
    <property type="term" value="F:hexosyltransferase activity"/>
    <property type="evidence" value="ECO:0007669"/>
    <property type="project" value="TreeGrafter"/>
</dbReference>
<reference evidence="2" key="1">
    <citation type="submission" date="2020-01" db="EMBL/GenBank/DDBJ databases">
        <title>Genome Sequencing of Three Apophysomyces-Like Fungal Strains Confirms a Novel Fungal Genus in the Mucoromycota with divergent Burkholderia-like Endosymbiotic Bacteria.</title>
        <authorList>
            <person name="Stajich J.E."/>
            <person name="Macias A.M."/>
            <person name="Carter-House D."/>
            <person name="Lovett B."/>
            <person name="Kasson L.R."/>
            <person name="Berry K."/>
            <person name="Grigoriev I."/>
            <person name="Chang Y."/>
            <person name="Spatafora J."/>
            <person name="Kasson M.T."/>
        </authorList>
    </citation>
    <scope>NUCLEOTIDE SEQUENCE</scope>
    <source>
        <strain evidence="2">NRRL A-21654</strain>
    </source>
</reference>
<comment type="caution">
    <text evidence="2">The sequence shown here is derived from an EMBL/GenBank/DDBJ whole genome shotgun (WGS) entry which is preliminary data.</text>
</comment>
<organism evidence="2 3">
    <name type="scientific">Apophysomyces ossiformis</name>
    <dbReference type="NCBI Taxonomy" id="679940"/>
    <lineage>
        <taxon>Eukaryota</taxon>
        <taxon>Fungi</taxon>
        <taxon>Fungi incertae sedis</taxon>
        <taxon>Mucoromycota</taxon>
        <taxon>Mucoromycotina</taxon>
        <taxon>Mucoromycetes</taxon>
        <taxon>Mucorales</taxon>
        <taxon>Mucorineae</taxon>
        <taxon>Mucoraceae</taxon>
        <taxon>Apophysomyces</taxon>
    </lineage>
</organism>
<dbReference type="SUPFAM" id="SSF53448">
    <property type="entry name" value="Nucleotide-diphospho-sugar transferases"/>
    <property type="match status" value="1"/>
</dbReference>